<dbReference type="GO" id="GO:0000045">
    <property type="term" value="P:autophagosome assembly"/>
    <property type="evidence" value="ECO:0007669"/>
    <property type="project" value="TreeGrafter"/>
</dbReference>
<evidence type="ECO:0000313" key="5">
    <source>
        <dbReference type="Proteomes" id="UP000305948"/>
    </source>
</evidence>
<dbReference type="GO" id="GO:0019901">
    <property type="term" value="F:protein kinase binding"/>
    <property type="evidence" value="ECO:0007669"/>
    <property type="project" value="TreeGrafter"/>
</dbReference>
<protein>
    <recommendedName>
        <fullName evidence="2">Autophagy-related protein 101</fullName>
    </recommendedName>
</protein>
<dbReference type="AlphaFoldDB" id="A0A5C3NG45"/>
<dbReference type="EMBL" id="ML213503">
    <property type="protein sequence ID" value="TFK56310.1"/>
    <property type="molecule type" value="Genomic_DNA"/>
</dbReference>
<accession>A0A5C3NG45</accession>
<evidence type="ECO:0000256" key="2">
    <source>
        <dbReference type="ARBA" id="ARBA00018874"/>
    </source>
</evidence>
<proteinExistence type="inferred from homology"/>
<dbReference type="Pfam" id="PF07855">
    <property type="entry name" value="ATG101"/>
    <property type="match status" value="1"/>
</dbReference>
<keyword evidence="3" id="KW-0072">Autophagy</keyword>
<reference evidence="4 5" key="1">
    <citation type="journal article" date="2019" name="Nat. Ecol. Evol.">
        <title>Megaphylogeny resolves global patterns of mushroom evolution.</title>
        <authorList>
            <person name="Varga T."/>
            <person name="Krizsan K."/>
            <person name="Foldi C."/>
            <person name="Dima B."/>
            <person name="Sanchez-Garcia M."/>
            <person name="Sanchez-Ramirez S."/>
            <person name="Szollosi G.J."/>
            <person name="Szarkandi J.G."/>
            <person name="Papp V."/>
            <person name="Albert L."/>
            <person name="Andreopoulos W."/>
            <person name="Angelini C."/>
            <person name="Antonin V."/>
            <person name="Barry K.W."/>
            <person name="Bougher N.L."/>
            <person name="Buchanan P."/>
            <person name="Buyck B."/>
            <person name="Bense V."/>
            <person name="Catcheside P."/>
            <person name="Chovatia M."/>
            <person name="Cooper J."/>
            <person name="Damon W."/>
            <person name="Desjardin D."/>
            <person name="Finy P."/>
            <person name="Geml J."/>
            <person name="Haridas S."/>
            <person name="Hughes K."/>
            <person name="Justo A."/>
            <person name="Karasinski D."/>
            <person name="Kautmanova I."/>
            <person name="Kiss B."/>
            <person name="Kocsube S."/>
            <person name="Kotiranta H."/>
            <person name="LaButti K.M."/>
            <person name="Lechner B.E."/>
            <person name="Liimatainen K."/>
            <person name="Lipzen A."/>
            <person name="Lukacs Z."/>
            <person name="Mihaltcheva S."/>
            <person name="Morgado L.N."/>
            <person name="Niskanen T."/>
            <person name="Noordeloos M.E."/>
            <person name="Ohm R.A."/>
            <person name="Ortiz-Santana B."/>
            <person name="Ovrebo C."/>
            <person name="Racz N."/>
            <person name="Riley R."/>
            <person name="Savchenko A."/>
            <person name="Shiryaev A."/>
            <person name="Soop K."/>
            <person name="Spirin V."/>
            <person name="Szebenyi C."/>
            <person name="Tomsovsky M."/>
            <person name="Tulloss R.E."/>
            <person name="Uehling J."/>
            <person name="Grigoriev I.V."/>
            <person name="Vagvolgyi C."/>
            <person name="Papp T."/>
            <person name="Martin F.M."/>
            <person name="Miettinen O."/>
            <person name="Hibbett D.S."/>
            <person name="Nagy L.G."/>
        </authorList>
    </citation>
    <scope>NUCLEOTIDE SEQUENCE [LARGE SCALE GENOMIC DNA]</scope>
    <source>
        <strain evidence="4 5">OMC1185</strain>
    </source>
</reference>
<gene>
    <name evidence="4" type="ORF">OE88DRAFT_1729833</name>
</gene>
<evidence type="ECO:0000256" key="1">
    <source>
        <dbReference type="ARBA" id="ARBA00007130"/>
    </source>
</evidence>
<dbReference type="GO" id="GO:0000407">
    <property type="term" value="C:phagophore assembly site"/>
    <property type="evidence" value="ECO:0007669"/>
    <property type="project" value="TreeGrafter"/>
</dbReference>
<dbReference type="Proteomes" id="UP000305948">
    <property type="component" value="Unassembled WGS sequence"/>
</dbReference>
<evidence type="ECO:0000313" key="4">
    <source>
        <dbReference type="EMBL" id="TFK56310.1"/>
    </source>
</evidence>
<dbReference type="OrthoDB" id="10259639at2759"/>
<keyword evidence="5" id="KW-1185">Reference proteome</keyword>
<comment type="similarity">
    <text evidence="1">Belongs to the ATG101 family.</text>
</comment>
<dbReference type="PANTHER" id="PTHR13292:SF0">
    <property type="entry name" value="AUTOPHAGY-RELATED PROTEIN 101"/>
    <property type="match status" value="1"/>
</dbReference>
<sequence length="170" mass="19029">MQTVNIDLVLDRRSTTEVLAAILHAVLFHRLFGTVKPATFEIQDITVPGVDDAEMKQLVTEKVNAFWRAIEVSPTKRGQIVITFSEKRVRKGWFSLGGEEEVPWEQWLITTTLRQPPPPISDTLTNALKTMLDYSASEKARNAVPLITNSNGISPFPFRIVVRVDGVEVG</sequence>
<evidence type="ECO:0000256" key="3">
    <source>
        <dbReference type="ARBA" id="ARBA00023006"/>
    </source>
</evidence>
<organism evidence="4 5">
    <name type="scientific">Heliocybe sulcata</name>
    <dbReference type="NCBI Taxonomy" id="5364"/>
    <lineage>
        <taxon>Eukaryota</taxon>
        <taxon>Fungi</taxon>
        <taxon>Dikarya</taxon>
        <taxon>Basidiomycota</taxon>
        <taxon>Agaricomycotina</taxon>
        <taxon>Agaricomycetes</taxon>
        <taxon>Gloeophyllales</taxon>
        <taxon>Gloeophyllaceae</taxon>
        <taxon>Heliocybe</taxon>
    </lineage>
</organism>
<dbReference type="STRING" id="5364.A0A5C3NG45"/>
<dbReference type="PANTHER" id="PTHR13292">
    <property type="entry name" value="AUTOPHAGY-RELATED PROTEIN 101"/>
    <property type="match status" value="1"/>
</dbReference>
<name>A0A5C3NG45_9AGAM</name>
<dbReference type="GO" id="GO:1990316">
    <property type="term" value="C:Atg1/ULK1 kinase complex"/>
    <property type="evidence" value="ECO:0007669"/>
    <property type="project" value="TreeGrafter"/>
</dbReference>
<dbReference type="InterPro" id="IPR012445">
    <property type="entry name" value="ATG101"/>
</dbReference>